<dbReference type="Proteomes" id="UP000252139">
    <property type="component" value="Unassembled WGS sequence"/>
</dbReference>
<dbReference type="GO" id="GO:0005768">
    <property type="term" value="C:endosome"/>
    <property type="evidence" value="ECO:0007669"/>
    <property type="project" value="TreeGrafter"/>
</dbReference>
<dbReference type="PANTHER" id="PTHR10555:SF170">
    <property type="entry name" value="FI18122P1"/>
    <property type="match status" value="1"/>
</dbReference>
<dbReference type="GO" id="GO:0035091">
    <property type="term" value="F:phosphatidylinositol binding"/>
    <property type="evidence" value="ECO:0007669"/>
    <property type="project" value="InterPro"/>
</dbReference>
<feature type="region of interest" description="Disordered" evidence="1">
    <location>
        <begin position="413"/>
        <end position="531"/>
    </location>
</feature>
<dbReference type="OrthoDB" id="5227681at2759"/>
<dbReference type="STRING" id="86630.A0A367JYP8"/>
<dbReference type="InterPro" id="IPR015404">
    <property type="entry name" value="Vps5_C"/>
</dbReference>
<dbReference type="Gene3D" id="3.30.1520.10">
    <property type="entry name" value="Phox-like domain"/>
    <property type="match status" value="1"/>
</dbReference>
<evidence type="ECO:0000313" key="4">
    <source>
        <dbReference type="Proteomes" id="UP000252139"/>
    </source>
</evidence>
<sequence>MLQLLQKGQVLKDRLFVFFTQKALFIRMNLTVPEAAATPDTIQFKLVYTDSEGETVVFRTFPQISWIYNRLSKAFLTIVLPPLPEKPLTSQIDDQDYVERKRLQVERFFKKLTSRAELVNQQDFVHFLSSDMTPTEVGPLTTGVLSFLRFNKKPNTDKGFKSYKASELIEGNDQDTFHKHQIYILLQETYFGSIAESLNQLIQVRECLGDALIQMGDLIIETTQSKYRLGPGAKPEARDLQRNLDKRMQIFGLLMDELGFIFTRQGKEENMKFGDVMIEYKNSLDPLKVVFNTRTVSLMDYVEHLKIRNKKRDRADKSKLRLGLNHPEVKQVIAEEIEASQLLEEKKKKFDKVQAKVKQEIKLFENQKIKDLKKAIKDYVNLSIRYEKIKLQNLEKTVNEMQQPVIKSATPFIYQQQQQQQHEEEEQQEEQGMSSSSSGNSSTSKQKKRRQKQKQHLRQNYSELKKPLQSSASLPTRHKNELDHPSDCSETSGNSCLKKAIQVPSKDSESASKISLSASYDDRYLKYPLHS</sequence>
<dbReference type="InterPro" id="IPR001683">
    <property type="entry name" value="PX_dom"/>
</dbReference>
<feature type="compositionally biased region" description="Low complexity" evidence="1">
    <location>
        <begin position="430"/>
        <end position="444"/>
    </location>
</feature>
<accession>A0A367JYP8</accession>
<dbReference type="PANTHER" id="PTHR10555">
    <property type="entry name" value="SORTING NEXIN"/>
    <property type="match status" value="1"/>
</dbReference>
<dbReference type="EMBL" id="PJQL01000511">
    <property type="protein sequence ID" value="RCH95027.1"/>
    <property type="molecule type" value="Genomic_DNA"/>
</dbReference>
<evidence type="ECO:0000256" key="1">
    <source>
        <dbReference type="SAM" id="MobiDB-lite"/>
    </source>
</evidence>
<name>A0A367JYP8_RHIAZ</name>
<gene>
    <name evidence="3" type="primary">VPS5_4</name>
    <name evidence="3" type="ORF">CU097_012931</name>
</gene>
<dbReference type="PROSITE" id="PS50195">
    <property type="entry name" value="PX"/>
    <property type="match status" value="1"/>
</dbReference>
<reference evidence="3 4" key="1">
    <citation type="journal article" date="2018" name="G3 (Bethesda)">
        <title>Phylogenetic and Phylogenomic Definition of Rhizopus Species.</title>
        <authorList>
            <person name="Gryganskyi A.P."/>
            <person name="Golan J."/>
            <person name="Dolatabadi S."/>
            <person name="Mondo S."/>
            <person name="Robb S."/>
            <person name="Idnurm A."/>
            <person name="Muszewska A."/>
            <person name="Steczkiewicz K."/>
            <person name="Masonjones S."/>
            <person name="Liao H.L."/>
            <person name="Gajdeczka M.T."/>
            <person name="Anike F."/>
            <person name="Vuek A."/>
            <person name="Anishchenko I.M."/>
            <person name="Voigt K."/>
            <person name="de Hoog G.S."/>
            <person name="Smith M.E."/>
            <person name="Heitman J."/>
            <person name="Vilgalys R."/>
            <person name="Stajich J.E."/>
        </authorList>
    </citation>
    <scope>NUCLEOTIDE SEQUENCE [LARGE SCALE GENOMIC DNA]</scope>
    <source>
        <strain evidence="3 4">CBS 357.93</strain>
    </source>
</reference>
<keyword evidence="4" id="KW-1185">Reference proteome</keyword>
<dbReference type="SUPFAM" id="SSF64268">
    <property type="entry name" value="PX domain"/>
    <property type="match status" value="1"/>
</dbReference>
<evidence type="ECO:0000313" key="3">
    <source>
        <dbReference type="EMBL" id="RCH95027.1"/>
    </source>
</evidence>
<dbReference type="InterPro" id="IPR027267">
    <property type="entry name" value="AH/BAR_dom_sf"/>
</dbReference>
<dbReference type="Gene3D" id="1.20.1270.60">
    <property type="entry name" value="Arfaptin homology (AH) domain/BAR domain"/>
    <property type="match status" value="1"/>
</dbReference>
<feature type="domain" description="PX" evidence="2">
    <location>
        <begin position="1"/>
        <end position="135"/>
    </location>
</feature>
<feature type="compositionally biased region" description="Basic and acidic residues" evidence="1">
    <location>
        <begin position="478"/>
        <end position="487"/>
    </location>
</feature>
<dbReference type="Pfam" id="PF00787">
    <property type="entry name" value="PX"/>
    <property type="match status" value="1"/>
</dbReference>
<evidence type="ECO:0000259" key="2">
    <source>
        <dbReference type="PROSITE" id="PS50195"/>
    </source>
</evidence>
<dbReference type="InterPro" id="IPR036871">
    <property type="entry name" value="PX_dom_sf"/>
</dbReference>
<protein>
    <submittedName>
        <fullName evidence="3">Vacuolar protein sorting-associated protein 5</fullName>
    </submittedName>
</protein>
<comment type="caution">
    <text evidence="3">The sequence shown here is derived from an EMBL/GenBank/DDBJ whole genome shotgun (WGS) entry which is preliminary data.</text>
</comment>
<feature type="compositionally biased region" description="Basic residues" evidence="1">
    <location>
        <begin position="445"/>
        <end position="457"/>
    </location>
</feature>
<dbReference type="AlphaFoldDB" id="A0A367JYP8"/>
<proteinExistence type="predicted"/>
<dbReference type="Pfam" id="PF09325">
    <property type="entry name" value="Vps5"/>
    <property type="match status" value="1"/>
</dbReference>
<organism evidence="3 4">
    <name type="scientific">Rhizopus azygosporus</name>
    <name type="common">Rhizopus microsporus var. azygosporus</name>
    <dbReference type="NCBI Taxonomy" id="86630"/>
    <lineage>
        <taxon>Eukaryota</taxon>
        <taxon>Fungi</taxon>
        <taxon>Fungi incertae sedis</taxon>
        <taxon>Mucoromycota</taxon>
        <taxon>Mucoromycotina</taxon>
        <taxon>Mucoromycetes</taxon>
        <taxon>Mucorales</taxon>
        <taxon>Mucorineae</taxon>
        <taxon>Rhizopodaceae</taxon>
        <taxon>Rhizopus</taxon>
    </lineage>
</organism>